<reference evidence="13" key="1">
    <citation type="submission" date="2017-05" db="EMBL/GenBank/DDBJ databases">
        <authorList>
            <person name="Macchi M."/>
            <person name="Festa S."/>
            <person name="Coppotelli B.M."/>
            <person name="Morelli I.S."/>
        </authorList>
    </citation>
    <scope>NUCLEOTIDE SEQUENCE [LARGE SCALE GENOMIC DNA]</scope>
    <source>
        <strain evidence="13">I</strain>
    </source>
</reference>
<proteinExistence type="predicted"/>
<dbReference type="GO" id="GO:0015098">
    <property type="term" value="F:molybdate ion transmembrane transporter activity"/>
    <property type="evidence" value="ECO:0007669"/>
    <property type="project" value="InterPro"/>
</dbReference>
<keyword evidence="4" id="KW-0997">Cell inner membrane</keyword>
<dbReference type="Proteomes" id="UP000196655">
    <property type="component" value="Unassembled WGS sequence"/>
</dbReference>
<dbReference type="InterPro" id="IPR017871">
    <property type="entry name" value="ABC_transporter-like_CS"/>
</dbReference>
<dbReference type="PROSITE" id="PS00211">
    <property type="entry name" value="ABC_TRANSPORTER_1"/>
    <property type="match status" value="1"/>
</dbReference>
<organism evidence="12 13">
    <name type="scientific">Inquilinus limosus</name>
    <dbReference type="NCBI Taxonomy" id="171674"/>
    <lineage>
        <taxon>Bacteria</taxon>
        <taxon>Pseudomonadati</taxon>
        <taxon>Pseudomonadota</taxon>
        <taxon>Alphaproteobacteria</taxon>
        <taxon>Rhodospirillales</taxon>
        <taxon>Rhodospirillaceae</taxon>
        <taxon>Inquilinus</taxon>
    </lineage>
</organism>
<dbReference type="PROSITE" id="PS51866">
    <property type="entry name" value="MOP"/>
    <property type="match status" value="1"/>
</dbReference>
<keyword evidence="13" id="KW-1185">Reference proteome</keyword>
<dbReference type="Pfam" id="PF03459">
    <property type="entry name" value="TOBE"/>
    <property type="match status" value="1"/>
</dbReference>
<evidence type="ECO:0000256" key="5">
    <source>
        <dbReference type="ARBA" id="ARBA00022741"/>
    </source>
</evidence>
<keyword evidence="3 9" id="KW-0500">Molybdenum</keyword>
<keyword evidence="2" id="KW-1003">Cell membrane</keyword>
<protein>
    <submittedName>
        <fullName evidence="12">Molybdenum ABC transporter ATP-binding protein</fullName>
    </submittedName>
</protein>
<evidence type="ECO:0000256" key="6">
    <source>
        <dbReference type="ARBA" id="ARBA00022840"/>
    </source>
</evidence>
<comment type="caution">
    <text evidence="12">The sequence shown here is derived from an EMBL/GenBank/DDBJ whole genome shotgun (WGS) entry which is preliminary data.</text>
</comment>
<dbReference type="OrthoDB" id="9802264at2"/>
<dbReference type="PANTHER" id="PTHR43514">
    <property type="entry name" value="ABC TRANSPORTER I FAMILY MEMBER 10"/>
    <property type="match status" value="1"/>
</dbReference>
<evidence type="ECO:0000256" key="7">
    <source>
        <dbReference type="ARBA" id="ARBA00022967"/>
    </source>
</evidence>
<dbReference type="InterPro" id="IPR003593">
    <property type="entry name" value="AAA+_ATPase"/>
</dbReference>
<keyword evidence="7" id="KW-1278">Translocase</keyword>
<evidence type="ECO:0000259" key="11">
    <source>
        <dbReference type="PROSITE" id="PS51866"/>
    </source>
</evidence>
<evidence type="ECO:0000256" key="8">
    <source>
        <dbReference type="ARBA" id="ARBA00023136"/>
    </source>
</evidence>
<dbReference type="InterPro" id="IPR004606">
    <property type="entry name" value="Mop_domain"/>
</dbReference>
<dbReference type="InterPro" id="IPR003439">
    <property type="entry name" value="ABC_transporter-like_ATP-bd"/>
</dbReference>
<evidence type="ECO:0000313" key="13">
    <source>
        <dbReference type="Proteomes" id="UP000196655"/>
    </source>
</evidence>
<evidence type="ECO:0000259" key="10">
    <source>
        <dbReference type="PROSITE" id="PS50893"/>
    </source>
</evidence>
<dbReference type="PROSITE" id="PS50893">
    <property type="entry name" value="ABC_TRANSPORTER_2"/>
    <property type="match status" value="1"/>
</dbReference>
<keyword evidence="5" id="KW-0547">Nucleotide-binding</keyword>
<dbReference type="Gene3D" id="3.40.50.300">
    <property type="entry name" value="P-loop containing nucleotide triphosphate hydrolases"/>
    <property type="match status" value="1"/>
</dbReference>
<accession>A0A211ZI91</accession>
<feature type="domain" description="Mop" evidence="11">
    <location>
        <begin position="290"/>
        <end position="356"/>
    </location>
</feature>
<dbReference type="Gene3D" id="2.40.50.100">
    <property type="match status" value="1"/>
</dbReference>
<dbReference type="STRING" id="1122125.GCA_000423185_05032"/>
<dbReference type="InterPro" id="IPR005116">
    <property type="entry name" value="Transp-assoc_OB_typ1"/>
</dbReference>
<dbReference type="AlphaFoldDB" id="A0A211ZI91"/>
<gene>
    <name evidence="12" type="ORF">BWR60_21785</name>
</gene>
<dbReference type="PANTHER" id="PTHR43514:SF4">
    <property type="entry name" value="ABC TRANSPORTER I FAMILY MEMBER 10"/>
    <property type="match status" value="1"/>
</dbReference>
<sequence length="374" mass="40219">MTLEVEIRHRQGDFALDIAFASEGRLTALFGRSGAGKSSVINVIAGLVRPQHGRVVVDGRPLVDTGRRIFLPPHRRRIGYVFQEGRLFPHLTVRQNLLYGRWFTPKADRGAEFGRVVELLGIGALLERRPAGLSGGEKQRVAIGRALLSSPRLLLMDEPLAALDEARKAEILPYVERLRDEARIPIIYVSHAMAEVARLAATLVVLAEGRVAAAGPVREVMGRADLFPRAEAGAVLEAVVEDHDERWQLTRLRVAAGFLTVPRVELPAGSPVRIRIRARDVMLATQPPDHLSALNVLPATVLAIAAGDGPTAAIRLDCAGDGLLARLTRRSVEALALAPGRPVHAVIKSVAFDSHTVGGALRGPDGADAELEGG</sequence>
<dbReference type="InterPro" id="IPR011868">
    <property type="entry name" value="ModC_ABC_ATP-bd"/>
</dbReference>
<dbReference type="InterPro" id="IPR050334">
    <property type="entry name" value="Molybdenum_import_ModC"/>
</dbReference>
<dbReference type="SUPFAM" id="SSF52540">
    <property type="entry name" value="P-loop containing nucleoside triphosphate hydrolases"/>
    <property type="match status" value="1"/>
</dbReference>
<name>A0A211ZI91_9PROT</name>
<dbReference type="EMBL" id="NHON01000045">
    <property type="protein sequence ID" value="OWJ65002.1"/>
    <property type="molecule type" value="Genomic_DNA"/>
</dbReference>
<evidence type="ECO:0000256" key="1">
    <source>
        <dbReference type="ARBA" id="ARBA00022448"/>
    </source>
</evidence>
<dbReference type="RefSeq" id="WP_088153117.1">
    <property type="nucleotide sequence ID" value="NZ_NHON01000045.1"/>
</dbReference>
<evidence type="ECO:0000256" key="9">
    <source>
        <dbReference type="PROSITE-ProRule" id="PRU01213"/>
    </source>
</evidence>
<dbReference type="GO" id="GO:0005524">
    <property type="term" value="F:ATP binding"/>
    <property type="evidence" value="ECO:0007669"/>
    <property type="project" value="UniProtKB-KW"/>
</dbReference>
<keyword evidence="6 12" id="KW-0067">ATP-binding</keyword>
<feature type="domain" description="ABC transporter" evidence="10">
    <location>
        <begin position="1"/>
        <end position="233"/>
    </location>
</feature>
<evidence type="ECO:0000256" key="2">
    <source>
        <dbReference type="ARBA" id="ARBA00022475"/>
    </source>
</evidence>
<dbReference type="GO" id="GO:0016020">
    <property type="term" value="C:membrane"/>
    <property type="evidence" value="ECO:0007669"/>
    <property type="project" value="InterPro"/>
</dbReference>
<dbReference type="GO" id="GO:0016887">
    <property type="term" value="F:ATP hydrolysis activity"/>
    <property type="evidence" value="ECO:0007669"/>
    <property type="project" value="InterPro"/>
</dbReference>
<dbReference type="InterPro" id="IPR008995">
    <property type="entry name" value="Mo/tungstate-bd_C_term_dom"/>
</dbReference>
<dbReference type="InterPro" id="IPR027417">
    <property type="entry name" value="P-loop_NTPase"/>
</dbReference>
<dbReference type="NCBIfam" id="TIGR02142">
    <property type="entry name" value="modC_ABC"/>
    <property type="match status" value="1"/>
</dbReference>
<dbReference type="Pfam" id="PF00005">
    <property type="entry name" value="ABC_tran"/>
    <property type="match status" value="1"/>
</dbReference>
<evidence type="ECO:0000256" key="3">
    <source>
        <dbReference type="ARBA" id="ARBA00022505"/>
    </source>
</evidence>
<evidence type="ECO:0000313" key="12">
    <source>
        <dbReference type="EMBL" id="OWJ65002.1"/>
    </source>
</evidence>
<evidence type="ECO:0000256" key="4">
    <source>
        <dbReference type="ARBA" id="ARBA00022519"/>
    </source>
</evidence>
<keyword evidence="8" id="KW-0472">Membrane</keyword>
<dbReference type="SMART" id="SM00382">
    <property type="entry name" value="AAA"/>
    <property type="match status" value="1"/>
</dbReference>
<dbReference type="GO" id="GO:0140359">
    <property type="term" value="F:ABC-type transporter activity"/>
    <property type="evidence" value="ECO:0007669"/>
    <property type="project" value="InterPro"/>
</dbReference>
<dbReference type="SUPFAM" id="SSF50331">
    <property type="entry name" value="MOP-like"/>
    <property type="match status" value="1"/>
</dbReference>
<keyword evidence="1" id="KW-0813">Transport</keyword>